<protein>
    <recommendedName>
        <fullName evidence="3">Spo0E like sporulation regulatory protein</fullName>
    </recommendedName>
</protein>
<organism evidence="1 2">
    <name type="scientific">Paenibacillus tianjinensis</name>
    <dbReference type="NCBI Taxonomy" id="2810347"/>
    <lineage>
        <taxon>Bacteria</taxon>
        <taxon>Bacillati</taxon>
        <taxon>Bacillota</taxon>
        <taxon>Bacilli</taxon>
        <taxon>Bacillales</taxon>
        <taxon>Paenibacillaceae</taxon>
        <taxon>Paenibacillus</taxon>
    </lineage>
</organism>
<evidence type="ECO:0000313" key="1">
    <source>
        <dbReference type="EMBL" id="QSF43428.1"/>
    </source>
</evidence>
<dbReference type="RefSeq" id="WP_206101061.1">
    <property type="nucleotide sequence ID" value="NZ_CP070969.1"/>
</dbReference>
<proteinExistence type="predicted"/>
<dbReference type="EMBL" id="CP070969">
    <property type="protein sequence ID" value="QSF43428.1"/>
    <property type="molecule type" value="Genomic_DNA"/>
</dbReference>
<name>A0ABX7L7T9_9BACL</name>
<evidence type="ECO:0000313" key="2">
    <source>
        <dbReference type="Proteomes" id="UP000663452"/>
    </source>
</evidence>
<gene>
    <name evidence="1" type="ORF">JRJ22_19380</name>
</gene>
<sequence>MNLELEYKTKRILSHASQLANLAQLGAPEVLIENELDILKKVIKDFEVKLVMDVKDMQGNINVADTRVLDNLFEMYYQTHDFSKVEKAFIDRKNTE</sequence>
<reference evidence="1 2" key="1">
    <citation type="submission" date="2021-02" db="EMBL/GenBank/DDBJ databases">
        <title>Paenibacillus tianjinensis sp. nov.</title>
        <authorList>
            <person name="Liu H."/>
        </authorList>
    </citation>
    <scope>NUCLEOTIDE SEQUENCE [LARGE SCALE GENOMIC DNA]</scope>
    <source>
        <strain evidence="1 2">TB2019</strain>
    </source>
</reference>
<dbReference type="Proteomes" id="UP000663452">
    <property type="component" value="Chromosome"/>
</dbReference>
<evidence type="ECO:0008006" key="3">
    <source>
        <dbReference type="Google" id="ProtNLM"/>
    </source>
</evidence>
<accession>A0ABX7L7T9</accession>
<keyword evidence="2" id="KW-1185">Reference proteome</keyword>